<dbReference type="InterPro" id="IPR027417">
    <property type="entry name" value="P-loop_NTPase"/>
</dbReference>
<protein>
    <submittedName>
        <fullName evidence="7">ATP-dependent helicase</fullName>
    </submittedName>
</protein>
<feature type="domain" description="UvrD-like helicase ATP-binding" evidence="6">
    <location>
        <begin position="1"/>
        <end position="246"/>
    </location>
</feature>
<dbReference type="Pfam" id="PF13245">
    <property type="entry name" value="AAA_19"/>
    <property type="match status" value="1"/>
</dbReference>
<dbReference type="GO" id="GO:0003677">
    <property type="term" value="F:DNA binding"/>
    <property type="evidence" value="ECO:0007669"/>
    <property type="project" value="InterPro"/>
</dbReference>
<dbReference type="GO" id="GO:0016787">
    <property type="term" value="F:hydrolase activity"/>
    <property type="evidence" value="ECO:0007669"/>
    <property type="project" value="UniProtKB-UniRule"/>
</dbReference>
<feature type="binding site" evidence="5">
    <location>
        <begin position="22"/>
        <end position="29"/>
    </location>
    <ligand>
        <name>ATP</name>
        <dbReference type="ChEBI" id="CHEBI:30616"/>
    </ligand>
</feature>
<keyword evidence="3 5" id="KW-0347">Helicase</keyword>
<dbReference type="GO" id="GO:0005524">
    <property type="term" value="F:ATP binding"/>
    <property type="evidence" value="ECO:0007669"/>
    <property type="project" value="UniProtKB-UniRule"/>
</dbReference>
<evidence type="ECO:0000256" key="5">
    <source>
        <dbReference type="PROSITE-ProRule" id="PRU00560"/>
    </source>
</evidence>
<dbReference type="EMBL" id="SOFI01000003">
    <property type="protein sequence ID" value="TFB80335.1"/>
    <property type="molecule type" value="Genomic_DNA"/>
</dbReference>
<evidence type="ECO:0000313" key="7">
    <source>
        <dbReference type="EMBL" id="TFB80335.1"/>
    </source>
</evidence>
<evidence type="ECO:0000256" key="3">
    <source>
        <dbReference type="ARBA" id="ARBA00022806"/>
    </source>
</evidence>
<dbReference type="PANTHER" id="PTHR11070">
    <property type="entry name" value="UVRD / RECB / PCRA DNA HELICASE FAMILY MEMBER"/>
    <property type="match status" value="1"/>
</dbReference>
<dbReference type="AlphaFoldDB" id="A0A4R8VCC7"/>
<proteinExistence type="predicted"/>
<dbReference type="Proteomes" id="UP000298488">
    <property type="component" value="Unassembled WGS sequence"/>
</dbReference>
<reference evidence="7 8" key="1">
    <citation type="submission" date="2019-03" db="EMBL/GenBank/DDBJ databases">
        <title>Genomics of glacier-inhabiting Cryobacterium strains.</title>
        <authorList>
            <person name="Liu Q."/>
            <person name="Xin Y.-H."/>
        </authorList>
    </citation>
    <scope>NUCLEOTIDE SEQUENCE [LARGE SCALE GENOMIC DNA]</scope>
    <source>
        <strain evidence="7 8">CGMCC 1.10440</strain>
    </source>
</reference>
<gene>
    <name evidence="7" type="ORF">E3N84_10020</name>
</gene>
<dbReference type="GO" id="GO:0043138">
    <property type="term" value="F:3'-5' DNA helicase activity"/>
    <property type="evidence" value="ECO:0007669"/>
    <property type="project" value="TreeGrafter"/>
</dbReference>
<name>A0A4R8VCC7_9MICO</name>
<dbReference type="InterPro" id="IPR000212">
    <property type="entry name" value="DNA_helicase_UvrD/REP"/>
</dbReference>
<evidence type="ECO:0000256" key="4">
    <source>
        <dbReference type="ARBA" id="ARBA00022840"/>
    </source>
</evidence>
<accession>A0A4R8VCC7</accession>
<evidence type="ECO:0000313" key="8">
    <source>
        <dbReference type="Proteomes" id="UP000298488"/>
    </source>
</evidence>
<keyword evidence="1 5" id="KW-0547">Nucleotide-binding</keyword>
<dbReference type="RefSeq" id="WP_104096194.1">
    <property type="nucleotide sequence ID" value="NZ_JACHBP010000001.1"/>
</dbReference>
<dbReference type="InterPro" id="IPR014016">
    <property type="entry name" value="UvrD-like_ATP-bd"/>
</dbReference>
<dbReference type="Gene3D" id="3.40.50.300">
    <property type="entry name" value="P-loop containing nucleotide triphosphate hydrolases"/>
    <property type="match status" value="2"/>
</dbReference>
<keyword evidence="2 5" id="KW-0378">Hydrolase</keyword>
<comment type="caution">
    <text evidence="7">The sequence shown here is derived from an EMBL/GenBank/DDBJ whole genome shotgun (WGS) entry which is preliminary data.</text>
</comment>
<dbReference type="SUPFAM" id="SSF52540">
    <property type="entry name" value="P-loop containing nucleoside triphosphate hydrolases"/>
    <property type="match status" value="1"/>
</dbReference>
<evidence type="ECO:0000259" key="6">
    <source>
        <dbReference type="PROSITE" id="PS51198"/>
    </source>
</evidence>
<keyword evidence="4 5" id="KW-0067">ATP-binding</keyword>
<evidence type="ECO:0000256" key="2">
    <source>
        <dbReference type="ARBA" id="ARBA00022801"/>
    </source>
</evidence>
<dbReference type="GO" id="GO:0005829">
    <property type="term" value="C:cytosol"/>
    <property type="evidence" value="ECO:0007669"/>
    <property type="project" value="TreeGrafter"/>
</dbReference>
<dbReference type="PROSITE" id="PS51198">
    <property type="entry name" value="UVRD_HELICASE_ATP_BIND"/>
    <property type="match status" value="1"/>
</dbReference>
<sequence>MASTSEQVVELLKRQQSFIVEAGAGAGKTRTLVDALSYLLSHEASSFLSTNQKLVCVTYTNVAANEIKSRINRDPLVRVSTIHEFLWSVIAPFQAELRDLIVELNAAAVGSKKIEGLNLTGMPIEYWQFPRKYERGKIGHDDVIDLSSRLFAKYPKVSRLLADRYPVIFVDEYQDTNPRTIDLLLDHVLAKNPGRVTVGLFGDYMQQIYNTGVGRVERDDLEVVQKVENFRCSLSVISVLNHLRPELKQVVGGNNSQGSARFVYMRNGNGDAAAVAEIREELVREGWSESSSKVLMLTRRGIADSLEWPQLLAAYQARSSFGVDNLMTREDEFGEFFASIEELAAAFDAQRFGDFLAMRGRSGVRILQHDDKTAVVNQMTKLNQLRENSSVGEVVDFVVQDGLLRKPRRLQALEDRIELAEDPERSERDSVFLSSLRDIPYLEIIKFEQYLNNETPFSTNHGVKGEEYEDVLVVLDDRLWNQYKFESVLAGDTSKTQYQRSLNLFYVSCSRAKKNLVVLALSPMGVSAVDGAKRIFGEDMVREIG</sequence>
<dbReference type="OrthoDB" id="9810135at2"/>
<dbReference type="PANTHER" id="PTHR11070:SF3">
    <property type="entry name" value="DNA 3'-5' HELICASE"/>
    <property type="match status" value="1"/>
</dbReference>
<dbReference type="GO" id="GO:0000725">
    <property type="term" value="P:recombinational repair"/>
    <property type="evidence" value="ECO:0007669"/>
    <property type="project" value="TreeGrafter"/>
</dbReference>
<evidence type="ECO:0000256" key="1">
    <source>
        <dbReference type="ARBA" id="ARBA00022741"/>
    </source>
</evidence>
<keyword evidence="8" id="KW-1185">Reference proteome</keyword>
<organism evidence="7 8">
    <name type="scientific">Terrimesophilobacter mesophilus</name>
    <dbReference type="NCBI Taxonomy" id="433647"/>
    <lineage>
        <taxon>Bacteria</taxon>
        <taxon>Bacillati</taxon>
        <taxon>Actinomycetota</taxon>
        <taxon>Actinomycetes</taxon>
        <taxon>Micrococcales</taxon>
        <taxon>Microbacteriaceae</taxon>
        <taxon>Terrimesophilobacter</taxon>
    </lineage>
</organism>